<feature type="transmembrane region" description="Helical" evidence="8">
    <location>
        <begin position="262"/>
        <end position="282"/>
    </location>
</feature>
<evidence type="ECO:0000313" key="10">
    <source>
        <dbReference type="EMBL" id="PVY78323.1"/>
    </source>
</evidence>
<protein>
    <submittedName>
        <fullName evidence="10">Exosortase</fullName>
    </submittedName>
</protein>
<keyword evidence="5" id="KW-0378">Hydrolase</keyword>
<accession>A0A2U1CZX3</accession>
<dbReference type="InterPro" id="IPR014263">
    <property type="entry name" value="Methanolan_biosynth_EpsI"/>
</dbReference>
<organism evidence="10 11">
    <name type="scientific">Tamilnaduibacter salinus</name>
    <dbReference type="NCBI Taxonomy" id="1484056"/>
    <lineage>
        <taxon>Bacteria</taxon>
        <taxon>Pseudomonadati</taxon>
        <taxon>Pseudomonadota</taxon>
        <taxon>Gammaproteobacteria</taxon>
        <taxon>Pseudomonadales</taxon>
        <taxon>Marinobacteraceae</taxon>
        <taxon>Tamilnaduibacter</taxon>
    </lineage>
</organism>
<dbReference type="InterPro" id="IPR013426">
    <property type="entry name" value="EpsH-like"/>
</dbReference>
<evidence type="ECO:0000256" key="4">
    <source>
        <dbReference type="ARBA" id="ARBA00022692"/>
    </source>
</evidence>
<sequence>MNPQEATGVSDSGESPMISVAGAMAPFLVMATVLCLAWSTVENVVGRWLVFEQAYSQGLLLLAVSVALCARQYRRIRPQSDFYPGWLGPFAAGLLIYVGGDLLVVQAFQQLMVVPLLWLSLALFWGWRQARWFLVPVGVLFFAFPVWEALRLPLQFLTTAVTEFALSAIDIHAVVEGLFVTLPGIGAFEVARGCSGLNYFLVGLTIAFLYGEVLGLRWPRRALIVVMALLMSLLANWVRVSVIIYVGHESEMASPLVRNHATFGWVVFAVALVPVFLVVRWLEQNDGTHGAPHRAMAYRAAPARLWGGWVVTVALVVAAELVTGEPWQSAQAMTARTHDKGLLKQEGWVPLYQSNLMGWRPVMSNPDARSLLTLARLRGADSSASDRTRLLAGLYSYDHQRQGAEVIQWSNRLYDVEQFTPVERFRLNSGGAPFSGVTLRDNGTGKRLHLSYGYFVGGHWEATEFGAKVAQLTALFQGRRDASLMILGMTCPDCAVRDTLADITSQYRERVEDYLNRQYR</sequence>
<evidence type="ECO:0000256" key="5">
    <source>
        <dbReference type="ARBA" id="ARBA00022801"/>
    </source>
</evidence>
<dbReference type="InterPro" id="IPR026392">
    <property type="entry name" value="Exo/Archaeosortase_dom"/>
</dbReference>
<feature type="domain" description="Methanolan biosynthesis EpsI" evidence="9">
    <location>
        <begin position="396"/>
        <end position="487"/>
    </location>
</feature>
<keyword evidence="7 8" id="KW-0472">Membrane</keyword>
<feature type="transmembrane region" description="Helical" evidence="8">
    <location>
        <begin position="303"/>
        <end position="322"/>
    </location>
</feature>
<evidence type="ECO:0000313" key="11">
    <source>
        <dbReference type="Proteomes" id="UP000245887"/>
    </source>
</evidence>
<feature type="transmembrane region" description="Helical" evidence="8">
    <location>
        <begin position="82"/>
        <end position="100"/>
    </location>
</feature>
<evidence type="ECO:0000256" key="1">
    <source>
        <dbReference type="ARBA" id="ARBA00004651"/>
    </source>
</evidence>
<dbReference type="NCBIfam" id="TIGR02602">
    <property type="entry name" value="8TM_EpsH"/>
    <property type="match status" value="1"/>
</dbReference>
<dbReference type="Pfam" id="PF09721">
    <property type="entry name" value="Exosortase_EpsH"/>
    <property type="match status" value="1"/>
</dbReference>
<dbReference type="InterPro" id="IPR019127">
    <property type="entry name" value="Exosortase"/>
</dbReference>
<evidence type="ECO:0000259" key="9">
    <source>
        <dbReference type="Pfam" id="PF11984"/>
    </source>
</evidence>
<dbReference type="OrthoDB" id="9797363at2"/>
<feature type="transmembrane region" description="Helical" evidence="8">
    <location>
        <begin position="106"/>
        <end position="125"/>
    </location>
</feature>
<comment type="subcellular location">
    <subcellularLocation>
        <location evidence="1">Cell membrane</location>
        <topology evidence="1">Multi-pass membrane protein</topology>
    </subcellularLocation>
</comment>
<dbReference type="GO" id="GO:0005886">
    <property type="term" value="C:plasma membrane"/>
    <property type="evidence" value="ECO:0007669"/>
    <property type="project" value="UniProtKB-SubCell"/>
</dbReference>
<evidence type="ECO:0000256" key="3">
    <source>
        <dbReference type="ARBA" id="ARBA00022670"/>
    </source>
</evidence>
<dbReference type="AlphaFoldDB" id="A0A2U1CZX3"/>
<keyword evidence="3" id="KW-0645">Protease</keyword>
<comment type="caution">
    <text evidence="10">The sequence shown here is derived from an EMBL/GenBank/DDBJ whole genome shotgun (WGS) entry which is preliminary data.</text>
</comment>
<keyword evidence="6 8" id="KW-1133">Transmembrane helix</keyword>
<dbReference type="Pfam" id="PF11984">
    <property type="entry name" value="DUF3485"/>
    <property type="match status" value="1"/>
</dbReference>
<name>A0A2U1CZX3_9GAMM</name>
<feature type="transmembrane region" description="Helical" evidence="8">
    <location>
        <begin position="197"/>
        <end position="216"/>
    </location>
</feature>
<evidence type="ECO:0000256" key="6">
    <source>
        <dbReference type="ARBA" id="ARBA00022989"/>
    </source>
</evidence>
<evidence type="ECO:0000256" key="7">
    <source>
        <dbReference type="ARBA" id="ARBA00023136"/>
    </source>
</evidence>
<gene>
    <name evidence="10" type="ORF">C8D92_102364</name>
</gene>
<dbReference type="EMBL" id="QEKQ01000002">
    <property type="protein sequence ID" value="PVY78323.1"/>
    <property type="molecule type" value="Genomic_DNA"/>
</dbReference>
<dbReference type="Proteomes" id="UP000245887">
    <property type="component" value="Unassembled WGS sequence"/>
</dbReference>
<dbReference type="NCBIfam" id="TIGR04178">
    <property type="entry name" value="exo_archaeo"/>
    <property type="match status" value="1"/>
</dbReference>
<keyword evidence="2" id="KW-1003">Cell membrane</keyword>
<dbReference type="GO" id="GO:0008233">
    <property type="term" value="F:peptidase activity"/>
    <property type="evidence" value="ECO:0007669"/>
    <property type="project" value="UniProtKB-KW"/>
</dbReference>
<keyword evidence="4 8" id="KW-0812">Transmembrane</keyword>
<dbReference type="GO" id="GO:0006508">
    <property type="term" value="P:proteolysis"/>
    <property type="evidence" value="ECO:0007669"/>
    <property type="project" value="UniProtKB-KW"/>
</dbReference>
<feature type="transmembrane region" description="Helical" evidence="8">
    <location>
        <begin position="132"/>
        <end position="150"/>
    </location>
</feature>
<feature type="transmembrane region" description="Helical" evidence="8">
    <location>
        <begin position="223"/>
        <end position="247"/>
    </location>
</feature>
<reference evidence="10 11" key="1">
    <citation type="submission" date="2018-04" db="EMBL/GenBank/DDBJ databases">
        <title>Genomic Encyclopedia of Type Strains, Phase IV (KMG-IV): sequencing the most valuable type-strain genomes for metagenomic binning, comparative biology and taxonomic classification.</title>
        <authorList>
            <person name="Goeker M."/>
        </authorList>
    </citation>
    <scope>NUCLEOTIDE SEQUENCE [LARGE SCALE GENOMIC DNA]</scope>
    <source>
        <strain evidence="10 11">DSM 28688</strain>
    </source>
</reference>
<proteinExistence type="predicted"/>
<evidence type="ECO:0000256" key="8">
    <source>
        <dbReference type="SAM" id="Phobius"/>
    </source>
</evidence>
<feature type="transmembrane region" description="Helical" evidence="8">
    <location>
        <begin position="20"/>
        <end position="41"/>
    </location>
</feature>
<evidence type="ECO:0000256" key="2">
    <source>
        <dbReference type="ARBA" id="ARBA00022475"/>
    </source>
</evidence>